<evidence type="ECO:0000259" key="5">
    <source>
        <dbReference type="Pfam" id="PF00551"/>
    </source>
</evidence>
<evidence type="ECO:0000313" key="7">
    <source>
        <dbReference type="EMBL" id="CAB4776338.1"/>
    </source>
</evidence>
<sequence>MLASGGGTNLQAVLDSCAAGVLDAAVVAVVSNRPESGALLRARSAGVTVRCVERIASETRPDYGTRLAGAVTAYAPDVVILAGWMLVLPSTFLDAVGCRVINLHPALPGELPGLQAIERAHAEAVLGLRARSGVMVHEVPDEGVDDGPVLRTVEVPVDATTPLPEFERAMHEAERHVLISVLHELCSSERKGYTYDH</sequence>
<evidence type="ECO:0000256" key="4">
    <source>
        <dbReference type="ARBA" id="ARBA00022755"/>
    </source>
</evidence>
<proteinExistence type="predicted"/>
<dbReference type="SUPFAM" id="SSF53328">
    <property type="entry name" value="Formyltransferase"/>
    <property type="match status" value="1"/>
</dbReference>
<evidence type="ECO:0000256" key="1">
    <source>
        <dbReference type="ARBA" id="ARBA00005054"/>
    </source>
</evidence>
<dbReference type="EMBL" id="CAFBQP010000190">
    <property type="protein sequence ID" value="CAB5069048.1"/>
    <property type="molecule type" value="Genomic_DNA"/>
</dbReference>
<evidence type="ECO:0000313" key="6">
    <source>
        <dbReference type="EMBL" id="CAB4731989.1"/>
    </source>
</evidence>
<gene>
    <name evidence="6" type="ORF">UFOPK2602_02391</name>
    <name evidence="7" type="ORF">UFOPK2806_02727</name>
    <name evidence="8" type="ORF">UFOPK4306_02659</name>
</gene>
<reference evidence="7" key="1">
    <citation type="submission" date="2020-05" db="EMBL/GenBank/DDBJ databases">
        <authorList>
            <person name="Chiriac C."/>
            <person name="Salcher M."/>
            <person name="Ghai R."/>
            <person name="Kavagutti S V."/>
        </authorList>
    </citation>
    <scope>NUCLEOTIDE SEQUENCE</scope>
</reference>
<dbReference type="EMBL" id="CAEZYY010000089">
    <property type="protein sequence ID" value="CAB4776338.1"/>
    <property type="molecule type" value="Genomic_DNA"/>
</dbReference>
<evidence type="ECO:0000256" key="3">
    <source>
        <dbReference type="ARBA" id="ARBA00022679"/>
    </source>
</evidence>
<dbReference type="Pfam" id="PF00551">
    <property type="entry name" value="Formyl_trans_N"/>
    <property type="match status" value="1"/>
</dbReference>
<evidence type="ECO:0000313" key="8">
    <source>
        <dbReference type="EMBL" id="CAB5069048.1"/>
    </source>
</evidence>
<dbReference type="EC" id="2.1.2.2" evidence="2"/>
<protein>
    <recommendedName>
        <fullName evidence="2">phosphoribosylglycinamide formyltransferase 1</fullName>
        <ecNumber evidence="2">2.1.2.2</ecNumber>
    </recommendedName>
</protein>
<dbReference type="GO" id="GO:0005737">
    <property type="term" value="C:cytoplasm"/>
    <property type="evidence" value="ECO:0007669"/>
    <property type="project" value="TreeGrafter"/>
</dbReference>
<dbReference type="InterPro" id="IPR036477">
    <property type="entry name" value="Formyl_transf_N_sf"/>
</dbReference>
<comment type="pathway">
    <text evidence="1">Purine metabolism; IMP biosynthesis via de novo pathway; N(2)-formyl-N(1)-(5-phospho-D-ribosyl)glycinamide from N(1)-(5-phospho-D-ribosyl)glycinamide (10-formyl THF route): step 1/1.</text>
</comment>
<keyword evidence="4" id="KW-0658">Purine biosynthesis</keyword>
<dbReference type="InterPro" id="IPR002376">
    <property type="entry name" value="Formyl_transf_N"/>
</dbReference>
<dbReference type="EMBL" id="CAEZXX010000252">
    <property type="protein sequence ID" value="CAB4731989.1"/>
    <property type="molecule type" value="Genomic_DNA"/>
</dbReference>
<evidence type="ECO:0000256" key="2">
    <source>
        <dbReference type="ARBA" id="ARBA00012254"/>
    </source>
</evidence>
<organism evidence="7">
    <name type="scientific">freshwater metagenome</name>
    <dbReference type="NCBI Taxonomy" id="449393"/>
    <lineage>
        <taxon>unclassified sequences</taxon>
        <taxon>metagenomes</taxon>
        <taxon>ecological metagenomes</taxon>
    </lineage>
</organism>
<feature type="domain" description="Formyl transferase N-terminal" evidence="5">
    <location>
        <begin position="2"/>
        <end position="182"/>
    </location>
</feature>
<accession>A0A6J6VZU6</accession>
<dbReference type="PANTHER" id="PTHR43369:SF2">
    <property type="entry name" value="PHOSPHORIBOSYLGLYCINAMIDE FORMYLTRANSFERASE"/>
    <property type="match status" value="1"/>
</dbReference>
<keyword evidence="3" id="KW-0808">Transferase</keyword>
<dbReference type="GO" id="GO:0006189">
    <property type="term" value="P:'de novo' IMP biosynthetic process"/>
    <property type="evidence" value="ECO:0007669"/>
    <property type="project" value="TreeGrafter"/>
</dbReference>
<dbReference type="Gene3D" id="3.40.50.170">
    <property type="entry name" value="Formyl transferase, N-terminal domain"/>
    <property type="match status" value="1"/>
</dbReference>
<name>A0A6J6VZU6_9ZZZZ</name>
<dbReference type="GO" id="GO:0004644">
    <property type="term" value="F:phosphoribosylglycinamide formyltransferase activity"/>
    <property type="evidence" value="ECO:0007669"/>
    <property type="project" value="UniProtKB-EC"/>
</dbReference>
<dbReference type="PANTHER" id="PTHR43369">
    <property type="entry name" value="PHOSPHORIBOSYLGLYCINAMIDE FORMYLTRANSFERASE"/>
    <property type="match status" value="1"/>
</dbReference>
<dbReference type="AlphaFoldDB" id="A0A6J6VZU6"/>